<comment type="caution">
    <text evidence="3">The sequence shown here is derived from an EMBL/GenBank/DDBJ whole genome shotgun (WGS) entry which is preliminary data.</text>
</comment>
<accession>A0A9D4YWC8</accession>
<evidence type="ECO:0000256" key="1">
    <source>
        <dbReference type="SAM" id="MobiDB-lite"/>
    </source>
</evidence>
<keyword evidence="4" id="KW-1185">Reference proteome</keyword>
<dbReference type="OrthoDB" id="10428223at2759"/>
<feature type="compositionally biased region" description="Polar residues" evidence="1">
    <location>
        <begin position="377"/>
        <end position="387"/>
    </location>
</feature>
<dbReference type="AlphaFoldDB" id="A0A9D4YWC8"/>
<feature type="region of interest" description="Disordered" evidence="1">
    <location>
        <begin position="399"/>
        <end position="418"/>
    </location>
</feature>
<feature type="region of interest" description="Disordered" evidence="1">
    <location>
        <begin position="368"/>
        <end position="387"/>
    </location>
</feature>
<gene>
    <name evidence="3" type="ORF">D9Q98_005594</name>
</gene>
<proteinExistence type="predicted"/>
<keyword evidence="2" id="KW-0732">Signal</keyword>
<reference evidence="3" key="1">
    <citation type="journal article" date="2019" name="Plant J.">
        <title>Chlorella vulgaris genome assembly and annotation reveals the molecular basis for metabolic acclimation to high light conditions.</title>
        <authorList>
            <person name="Cecchin M."/>
            <person name="Marcolungo L."/>
            <person name="Rossato M."/>
            <person name="Girolomoni L."/>
            <person name="Cosentino E."/>
            <person name="Cuine S."/>
            <person name="Li-Beisson Y."/>
            <person name="Delledonne M."/>
            <person name="Ballottari M."/>
        </authorList>
    </citation>
    <scope>NUCLEOTIDE SEQUENCE</scope>
    <source>
        <strain evidence="3">211/11P</strain>
    </source>
</reference>
<evidence type="ECO:0000313" key="4">
    <source>
        <dbReference type="Proteomes" id="UP001055712"/>
    </source>
</evidence>
<sequence>MAAVNSRAMALTLIVMLLLSTAGPAAAQAEQTVDETDFAAMFSSFFDGDLSNDFGGMGGDAGLADVFGSLKELMDGMGGSFPIQTMQASAAPGAATAAASGDADAEAAAKLFASLFEGTSDSFATFLNGGGNGGAASSMFASFMSGSDSGSASSGSGGSASQQPRNNLLDSLSTLMGGRASGLSSLSSLLSSSTGSASGSGSSSQTSASHFAAVLGPVAASSASTRALLDSLSAAIDQADSLFDGPDLQDLFGGLDLRSFLSRDHEVLNQTLQAARELEETYCKPPRLEGGTKVPTNCEGHNMTLSITGGYCTFNKDKTVTCKRPSVVLFKNPPRCTLHHSEPSKVVGKECKIVKDYGQRVEGYLRAPKNKTHEMAASSQDVRSSPQLQSLADGFASVGAPRAHHQRHNITISRGEPRSVVGKLAGTLSGVRGSMSSGLSAMRERLSGLLRKRHGFQDQQPE</sequence>
<evidence type="ECO:0000256" key="2">
    <source>
        <dbReference type="SAM" id="SignalP"/>
    </source>
</evidence>
<feature type="chain" id="PRO_5038384303" evidence="2">
    <location>
        <begin position="28"/>
        <end position="462"/>
    </location>
</feature>
<name>A0A9D4YWC8_CHLVU</name>
<feature type="signal peptide" evidence="2">
    <location>
        <begin position="1"/>
        <end position="27"/>
    </location>
</feature>
<dbReference type="EMBL" id="SIDB01000008">
    <property type="protein sequence ID" value="KAI3429505.1"/>
    <property type="molecule type" value="Genomic_DNA"/>
</dbReference>
<evidence type="ECO:0000313" key="3">
    <source>
        <dbReference type="EMBL" id="KAI3429505.1"/>
    </source>
</evidence>
<organism evidence="3 4">
    <name type="scientific">Chlorella vulgaris</name>
    <name type="common">Green alga</name>
    <dbReference type="NCBI Taxonomy" id="3077"/>
    <lineage>
        <taxon>Eukaryota</taxon>
        <taxon>Viridiplantae</taxon>
        <taxon>Chlorophyta</taxon>
        <taxon>core chlorophytes</taxon>
        <taxon>Trebouxiophyceae</taxon>
        <taxon>Chlorellales</taxon>
        <taxon>Chlorellaceae</taxon>
        <taxon>Chlorella clade</taxon>
        <taxon>Chlorella</taxon>
    </lineage>
</organism>
<dbReference type="Proteomes" id="UP001055712">
    <property type="component" value="Unassembled WGS sequence"/>
</dbReference>
<protein>
    <submittedName>
        <fullName evidence="3">Uncharacterized protein</fullName>
    </submittedName>
</protein>
<reference evidence="3" key="2">
    <citation type="submission" date="2020-11" db="EMBL/GenBank/DDBJ databases">
        <authorList>
            <person name="Cecchin M."/>
            <person name="Marcolungo L."/>
            <person name="Rossato M."/>
            <person name="Girolomoni L."/>
            <person name="Cosentino E."/>
            <person name="Cuine S."/>
            <person name="Li-Beisson Y."/>
            <person name="Delledonne M."/>
            <person name="Ballottari M."/>
        </authorList>
    </citation>
    <scope>NUCLEOTIDE SEQUENCE</scope>
    <source>
        <strain evidence="3">211/11P</strain>
        <tissue evidence="3">Whole cell</tissue>
    </source>
</reference>